<accession>A0ABV8L6S1</accession>
<dbReference type="RefSeq" id="WP_378551413.1">
    <property type="nucleotide sequence ID" value="NZ_JBHSBA010000007.1"/>
</dbReference>
<dbReference type="EMBL" id="JBHSBA010000007">
    <property type="protein sequence ID" value="MFC4126436.1"/>
    <property type="molecule type" value="Genomic_DNA"/>
</dbReference>
<evidence type="ECO:0008006" key="3">
    <source>
        <dbReference type="Google" id="ProtNLM"/>
    </source>
</evidence>
<comment type="caution">
    <text evidence="1">The sequence shown here is derived from an EMBL/GenBank/DDBJ whole genome shotgun (WGS) entry which is preliminary data.</text>
</comment>
<sequence>MIPTQFPVTMTDGTTEYQVHDASGYVNAVYSLGHRPKRTVRPTTAKSSNK</sequence>
<keyword evidence="2" id="KW-1185">Reference proteome</keyword>
<dbReference type="Proteomes" id="UP001595767">
    <property type="component" value="Unassembled WGS sequence"/>
</dbReference>
<gene>
    <name evidence="1" type="ORF">ACFOW8_15975</name>
</gene>
<name>A0ABV8L6S1_9NOCA</name>
<proteinExistence type="predicted"/>
<evidence type="ECO:0000313" key="1">
    <source>
        <dbReference type="EMBL" id="MFC4126436.1"/>
    </source>
</evidence>
<organism evidence="1 2">
    <name type="scientific">Nocardia rhizosphaerae</name>
    <dbReference type="NCBI Taxonomy" id="1691571"/>
    <lineage>
        <taxon>Bacteria</taxon>
        <taxon>Bacillati</taxon>
        <taxon>Actinomycetota</taxon>
        <taxon>Actinomycetes</taxon>
        <taxon>Mycobacteriales</taxon>
        <taxon>Nocardiaceae</taxon>
        <taxon>Nocardia</taxon>
    </lineage>
</organism>
<protein>
    <recommendedName>
        <fullName evidence="3">YD repeat-containing protein</fullName>
    </recommendedName>
</protein>
<reference evidence="2" key="1">
    <citation type="journal article" date="2019" name="Int. J. Syst. Evol. Microbiol.">
        <title>The Global Catalogue of Microorganisms (GCM) 10K type strain sequencing project: providing services to taxonomists for standard genome sequencing and annotation.</title>
        <authorList>
            <consortium name="The Broad Institute Genomics Platform"/>
            <consortium name="The Broad Institute Genome Sequencing Center for Infectious Disease"/>
            <person name="Wu L."/>
            <person name="Ma J."/>
        </authorList>
    </citation>
    <scope>NUCLEOTIDE SEQUENCE [LARGE SCALE GENOMIC DNA]</scope>
    <source>
        <strain evidence="2">CGMCC 4.7204</strain>
    </source>
</reference>
<evidence type="ECO:0000313" key="2">
    <source>
        <dbReference type="Proteomes" id="UP001595767"/>
    </source>
</evidence>